<accession>A0A8S5LME0</accession>
<evidence type="ECO:0000313" key="1">
    <source>
        <dbReference type="EMBL" id="DAD71118.1"/>
    </source>
</evidence>
<sequence length="103" mass="12408">MELNKALIQAKLSLFRKWEKANEEYALKINYSIDKIENKSATIDDLFQLYEFYKEIFEQPMVHKDVLLLVGCLLDLFERELPQIVSKWLTEKRNEVNKLREQE</sequence>
<protein>
    <submittedName>
        <fullName evidence="1">Uncharacterized protein</fullName>
    </submittedName>
</protein>
<organism evidence="1">
    <name type="scientific">Podoviridae sp. ctiuS14</name>
    <dbReference type="NCBI Taxonomy" id="2827620"/>
    <lineage>
        <taxon>Viruses</taxon>
        <taxon>Duplodnaviria</taxon>
        <taxon>Heunggongvirae</taxon>
        <taxon>Uroviricota</taxon>
        <taxon>Caudoviricetes</taxon>
    </lineage>
</organism>
<proteinExistence type="predicted"/>
<reference evidence="1" key="1">
    <citation type="journal article" date="2021" name="Proc. Natl. Acad. Sci. U.S.A.">
        <title>A Catalog of Tens of Thousands of Viruses from Human Metagenomes Reveals Hidden Associations with Chronic Diseases.</title>
        <authorList>
            <person name="Tisza M.J."/>
            <person name="Buck C.B."/>
        </authorList>
    </citation>
    <scope>NUCLEOTIDE SEQUENCE</scope>
    <source>
        <strain evidence="1">CtiuS14</strain>
    </source>
</reference>
<dbReference type="EMBL" id="BK015876">
    <property type="protein sequence ID" value="DAD71118.1"/>
    <property type="molecule type" value="Genomic_DNA"/>
</dbReference>
<name>A0A8S5LME0_9CAUD</name>